<dbReference type="AlphaFoldDB" id="A0A420K8S9"/>
<dbReference type="GO" id="GO:0015658">
    <property type="term" value="F:branched-chain amino acid transmembrane transporter activity"/>
    <property type="evidence" value="ECO:0007669"/>
    <property type="project" value="InterPro"/>
</dbReference>
<feature type="transmembrane region" description="Helical" evidence="6">
    <location>
        <begin position="36"/>
        <end position="54"/>
    </location>
</feature>
<dbReference type="GO" id="GO:0005886">
    <property type="term" value="C:plasma membrane"/>
    <property type="evidence" value="ECO:0007669"/>
    <property type="project" value="UniProtKB-SubCell"/>
</dbReference>
<dbReference type="CDD" id="cd06581">
    <property type="entry name" value="TM_PBP1_LivM_like"/>
    <property type="match status" value="1"/>
</dbReference>
<evidence type="ECO:0000256" key="2">
    <source>
        <dbReference type="ARBA" id="ARBA00022475"/>
    </source>
</evidence>
<dbReference type="PANTHER" id="PTHR30482">
    <property type="entry name" value="HIGH-AFFINITY BRANCHED-CHAIN AMINO ACID TRANSPORT SYSTEM PERMEASE"/>
    <property type="match status" value="1"/>
</dbReference>
<evidence type="ECO:0000256" key="6">
    <source>
        <dbReference type="SAM" id="Phobius"/>
    </source>
</evidence>
<name>A0A420K8S9_9BURK</name>
<evidence type="ECO:0000313" key="7">
    <source>
        <dbReference type="EMBL" id="RKJ95078.1"/>
    </source>
</evidence>
<feature type="transmembrane region" description="Helical" evidence="6">
    <location>
        <begin position="176"/>
        <end position="194"/>
    </location>
</feature>
<dbReference type="PANTHER" id="PTHR30482:SF10">
    <property type="entry name" value="HIGH-AFFINITY BRANCHED-CHAIN AMINO ACID TRANSPORT PROTEIN BRAE"/>
    <property type="match status" value="1"/>
</dbReference>
<evidence type="ECO:0000313" key="8">
    <source>
        <dbReference type="Proteomes" id="UP000216225"/>
    </source>
</evidence>
<feature type="transmembrane region" description="Helical" evidence="6">
    <location>
        <begin position="249"/>
        <end position="268"/>
    </location>
</feature>
<dbReference type="Proteomes" id="UP000216225">
    <property type="component" value="Unassembled WGS sequence"/>
</dbReference>
<comment type="subcellular location">
    <subcellularLocation>
        <location evidence="1">Cell membrane</location>
        <topology evidence="1">Multi-pass membrane protein</topology>
    </subcellularLocation>
</comment>
<dbReference type="EMBL" id="NKDB02000004">
    <property type="protein sequence ID" value="RKJ95078.1"/>
    <property type="molecule type" value="Genomic_DNA"/>
</dbReference>
<proteinExistence type="predicted"/>
<feature type="transmembrane region" description="Helical" evidence="6">
    <location>
        <begin position="128"/>
        <end position="147"/>
    </location>
</feature>
<dbReference type="InterPro" id="IPR001851">
    <property type="entry name" value="ABC_transp_permease"/>
</dbReference>
<keyword evidence="2" id="KW-1003">Cell membrane</keyword>
<feature type="transmembrane region" description="Helical" evidence="6">
    <location>
        <begin position="87"/>
        <end position="108"/>
    </location>
</feature>
<keyword evidence="5 6" id="KW-0472">Membrane</keyword>
<evidence type="ECO:0000256" key="3">
    <source>
        <dbReference type="ARBA" id="ARBA00022692"/>
    </source>
</evidence>
<dbReference type="RefSeq" id="WP_094437590.1">
    <property type="nucleotide sequence ID" value="NZ_CP181370.1"/>
</dbReference>
<accession>A0A420K8S9</accession>
<dbReference type="InterPro" id="IPR043428">
    <property type="entry name" value="LivM-like"/>
</dbReference>
<reference evidence="7 8" key="1">
    <citation type="submission" date="2018-09" db="EMBL/GenBank/DDBJ databases">
        <title>Genome comparison of Alicycliphilus sp. BQ1, a polyurethanolytic bacterium, with its closest phylogenetic relatives Alicycliphilus denitrificans BC and K601, unable to attack polyurethane.</title>
        <authorList>
            <person name="Loza-Tavera H."/>
            <person name="Lozano L."/>
            <person name="Cevallos M."/>
            <person name="Maya-Lucas O."/>
            <person name="Garcia-Mena J."/>
            <person name="Hernandez J."/>
        </authorList>
    </citation>
    <scope>NUCLEOTIDE SEQUENCE [LARGE SCALE GENOMIC DNA]</scope>
    <source>
        <strain evidence="7 8">BQ1</strain>
    </source>
</reference>
<gene>
    <name evidence="7" type="ORF">CE154_018385</name>
</gene>
<dbReference type="Pfam" id="PF02653">
    <property type="entry name" value="BPD_transp_2"/>
    <property type="match status" value="1"/>
</dbReference>
<comment type="caution">
    <text evidence="7">The sequence shown here is derived from an EMBL/GenBank/DDBJ whole genome shotgun (WGS) entry which is preliminary data.</text>
</comment>
<evidence type="ECO:0000256" key="5">
    <source>
        <dbReference type="ARBA" id="ARBA00023136"/>
    </source>
</evidence>
<protein>
    <submittedName>
        <fullName evidence="7">Branched-chain amino acid ABC transporter permease</fullName>
    </submittedName>
</protein>
<evidence type="ECO:0000256" key="1">
    <source>
        <dbReference type="ARBA" id="ARBA00004651"/>
    </source>
</evidence>
<keyword evidence="3 6" id="KW-0812">Transmembrane</keyword>
<sequence>MIDYLLSYSSVLDHVLIYTLLAMSQAVVLRAGTFSIGPAAFAAIGAYTSAILAVTHGWSAPLAIASGTLLAGVVSALMAYPLSRLRGVFQALATLALVQVMVTIAQNWDSVTNGVLGISGIPKAATTGWLLLIVALCMLLTWTLGKFSLGRAMDVIRADETVAVSLGIRVAYHQRLAMVLSGLFAGLAGALHAFNSYAISPEEFGFHMLVHALASSVLGGATSIWGPLVGSAVLTTLPEFVRFFADYRGVVQGALLMVIIIYLPHGIADTLRSWRHDRKVQREVALREGTLRKGAPA</sequence>
<feature type="transmembrane region" description="Helical" evidence="6">
    <location>
        <begin position="60"/>
        <end position="80"/>
    </location>
</feature>
<feature type="transmembrane region" description="Helical" evidence="6">
    <location>
        <begin position="214"/>
        <end position="237"/>
    </location>
</feature>
<keyword evidence="4 6" id="KW-1133">Transmembrane helix</keyword>
<evidence type="ECO:0000256" key="4">
    <source>
        <dbReference type="ARBA" id="ARBA00022989"/>
    </source>
</evidence>
<organism evidence="7 8">
    <name type="scientific">Alicycliphilus denitrificans</name>
    <dbReference type="NCBI Taxonomy" id="179636"/>
    <lineage>
        <taxon>Bacteria</taxon>
        <taxon>Pseudomonadati</taxon>
        <taxon>Pseudomonadota</taxon>
        <taxon>Betaproteobacteria</taxon>
        <taxon>Burkholderiales</taxon>
        <taxon>Comamonadaceae</taxon>
        <taxon>Alicycliphilus</taxon>
    </lineage>
</organism>